<keyword evidence="2" id="KW-1185">Reference proteome</keyword>
<proteinExistence type="predicted"/>
<name>A0ABT2NEK5_9CYAN</name>
<evidence type="ECO:0000313" key="1">
    <source>
        <dbReference type="EMBL" id="MCT7980911.1"/>
    </source>
</evidence>
<comment type="caution">
    <text evidence="1">The sequence shown here is derived from an EMBL/GenBank/DDBJ whole genome shotgun (WGS) entry which is preliminary data.</text>
</comment>
<organism evidence="1 2">
    <name type="scientific">Laspinema olomoucense D3b</name>
    <dbReference type="NCBI Taxonomy" id="2953688"/>
    <lineage>
        <taxon>Bacteria</taxon>
        <taxon>Bacillati</taxon>
        <taxon>Cyanobacteriota</taxon>
        <taxon>Cyanophyceae</taxon>
        <taxon>Oscillatoriophycideae</taxon>
        <taxon>Oscillatoriales</taxon>
        <taxon>Laspinemataceae</taxon>
        <taxon>Laspinema</taxon>
        <taxon>Laspinema olomoucense</taxon>
    </lineage>
</organism>
<accession>A0ABT2NEK5</accession>
<sequence length="63" mass="7191">MKSSCLNSVKSAAWGWLEEWGPSLGKKSESIYILFLKVQCDRNGRLAFFAFFSQWNESARGIN</sequence>
<dbReference type="Proteomes" id="UP001525961">
    <property type="component" value="Unassembled WGS sequence"/>
</dbReference>
<dbReference type="EMBL" id="JAMXFA010000047">
    <property type="protein sequence ID" value="MCT7980911.1"/>
    <property type="molecule type" value="Genomic_DNA"/>
</dbReference>
<gene>
    <name evidence="1" type="ORF">NG792_24600</name>
</gene>
<protein>
    <submittedName>
        <fullName evidence="1">Uncharacterized protein</fullName>
    </submittedName>
</protein>
<evidence type="ECO:0000313" key="2">
    <source>
        <dbReference type="Proteomes" id="UP001525961"/>
    </source>
</evidence>
<reference evidence="1 2" key="1">
    <citation type="journal article" date="2022" name="Front. Microbiol.">
        <title>High genomic differentiation and limited gene flow indicate recent cryptic speciation within the genus Laspinema (cyanobacteria).</title>
        <authorList>
            <person name="Stanojkovic A."/>
            <person name="Skoupy S."/>
            <person name="Skaloud P."/>
            <person name="Dvorak P."/>
        </authorList>
    </citation>
    <scope>NUCLEOTIDE SEQUENCE [LARGE SCALE GENOMIC DNA]</scope>
    <source>
        <strain evidence="1 2">D3b</strain>
    </source>
</reference>